<gene>
    <name evidence="1" type="ORF">GALL_546060</name>
</gene>
<dbReference type="AlphaFoldDB" id="A0A1J5NX77"/>
<sequence length="85" mass="9249">MWIRWMCVAAIVSGWSPQAGAGEHPGLFHRASCSVVRFYVAKYSAEAAEMWARSHGATEAEIETARHCLQGAPMQAASVLSVTNR</sequence>
<comment type="caution">
    <text evidence="1">The sequence shown here is derived from an EMBL/GenBank/DDBJ whole genome shotgun (WGS) entry which is preliminary data.</text>
</comment>
<reference evidence="1" key="1">
    <citation type="submission" date="2016-10" db="EMBL/GenBank/DDBJ databases">
        <title>Sequence of Gallionella enrichment culture.</title>
        <authorList>
            <person name="Poehlein A."/>
            <person name="Muehling M."/>
            <person name="Daniel R."/>
        </authorList>
    </citation>
    <scope>NUCLEOTIDE SEQUENCE</scope>
</reference>
<accession>A0A1J5NX77</accession>
<proteinExistence type="predicted"/>
<protein>
    <submittedName>
        <fullName evidence="1">Uncharacterized protein</fullName>
    </submittedName>
</protein>
<organism evidence="1">
    <name type="scientific">mine drainage metagenome</name>
    <dbReference type="NCBI Taxonomy" id="410659"/>
    <lineage>
        <taxon>unclassified sequences</taxon>
        <taxon>metagenomes</taxon>
        <taxon>ecological metagenomes</taxon>
    </lineage>
</organism>
<dbReference type="EMBL" id="MLJW01008642">
    <property type="protein sequence ID" value="OIQ63849.1"/>
    <property type="molecule type" value="Genomic_DNA"/>
</dbReference>
<evidence type="ECO:0000313" key="1">
    <source>
        <dbReference type="EMBL" id="OIQ63849.1"/>
    </source>
</evidence>
<name>A0A1J5NX77_9ZZZZ</name>